<evidence type="ECO:0000256" key="7">
    <source>
        <dbReference type="ARBA" id="ARBA00023224"/>
    </source>
</evidence>
<keyword evidence="7" id="KW-0807">Transducer</keyword>
<dbReference type="EMBL" id="JAOPGA020000797">
    <property type="protein sequence ID" value="KAL0481888.1"/>
    <property type="molecule type" value="Genomic_DNA"/>
</dbReference>
<keyword evidence="4 10" id="KW-0460">Magnesium</keyword>
<dbReference type="SUPFAM" id="SSF52540">
    <property type="entry name" value="P-loop containing nucleoside triphosphate hydrolases"/>
    <property type="match status" value="1"/>
</dbReference>
<keyword evidence="5 9" id="KW-0342">GTP-binding</keyword>
<dbReference type="PRINTS" id="PR00318">
    <property type="entry name" value="GPROTEINA"/>
</dbReference>
<dbReference type="FunFam" id="3.40.50.300:FF:003800">
    <property type="entry name" value="Guanine nucleotide-binding protein G(k) subunit alpha"/>
    <property type="match status" value="1"/>
</dbReference>
<dbReference type="Proteomes" id="UP001431209">
    <property type="component" value="Unassembled WGS sequence"/>
</dbReference>
<feature type="binding site" evidence="10">
    <location>
        <position position="169"/>
    </location>
    <ligand>
        <name>Mg(2+)</name>
        <dbReference type="ChEBI" id="CHEBI:18420"/>
    </ligand>
</feature>
<dbReference type="GO" id="GO:0046872">
    <property type="term" value="F:metal ion binding"/>
    <property type="evidence" value="ECO:0007669"/>
    <property type="project" value="UniProtKB-KW"/>
</dbReference>
<dbReference type="SUPFAM" id="SSF47895">
    <property type="entry name" value="Transducin (alpha subunit), insertion domain"/>
    <property type="match status" value="1"/>
</dbReference>
<dbReference type="Pfam" id="PF00503">
    <property type="entry name" value="G-alpha"/>
    <property type="match status" value="1"/>
</dbReference>
<dbReference type="CDD" id="cd00066">
    <property type="entry name" value="G-alpha"/>
    <property type="match status" value="1"/>
</dbReference>
<dbReference type="InterPro" id="IPR027417">
    <property type="entry name" value="P-loop_NTPase"/>
</dbReference>
<evidence type="ECO:0000313" key="12">
    <source>
        <dbReference type="Proteomes" id="UP001431209"/>
    </source>
</evidence>
<dbReference type="GO" id="GO:0001664">
    <property type="term" value="F:G protein-coupled receptor binding"/>
    <property type="evidence" value="ECO:0007669"/>
    <property type="project" value="TreeGrafter"/>
</dbReference>
<evidence type="ECO:0000313" key="11">
    <source>
        <dbReference type="EMBL" id="KAL0481888.1"/>
    </source>
</evidence>
<feature type="binding site" evidence="10">
    <location>
        <position position="32"/>
    </location>
    <ligand>
        <name>Mg(2+)</name>
        <dbReference type="ChEBI" id="CHEBI:18420"/>
    </ligand>
</feature>
<dbReference type="GO" id="GO:0005834">
    <property type="term" value="C:heterotrimeric G-protein complex"/>
    <property type="evidence" value="ECO:0007669"/>
    <property type="project" value="TreeGrafter"/>
</dbReference>
<dbReference type="AlphaFoldDB" id="A0AAW2YY03"/>
<reference evidence="11 12" key="1">
    <citation type="submission" date="2024-03" db="EMBL/GenBank/DDBJ databases">
        <title>The Acrasis kona genome and developmental transcriptomes reveal deep origins of eukaryotic multicellular pathways.</title>
        <authorList>
            <person name="Sheikh S."/>
            <person name="Fu C.-J."/>
            <person name="Brown M.W."/>
            <person name="Baldauf S.L."/>
        </authorList>
    </citation>
    <scope>NUCLEOTIDE SEQUENCE [LARGE SCALE GENOMIC DNA]</scope>
    <source>
        <strain evidence="11 12">ATCC MYA-3509</strain>
    </source>
</reference>
<dbReference type="InterPro" id="IPR001019">
    <property type="entry name" value="Gprotein_alpha_su"/>
</dbReference>
<evidence type="ECO:0000256" key="5">
    <source>
        <dbReference type="ARBA" id="ARBA00023134"/>
    </source>
</evidence>
<sequence>MGSNLTRLNDDPPVETEDLKVLLLGAGDSGKSTFFKQIKILFHNGFSRDEREAYREVIWGIVLKAMKALVAASRMLDIPVEREENISRASRIFEMDTEVLINIMRVWNDTLASDIKELWRDPGIQKTFKHRHLFQLDETSPYYFEALNRVGVWDYVPTEEDVLKSRVKTTGIVESSFVSGNKHIIITDTGGQRNERKKWIHCFDGVTTIMFFINLAEYEMKCYEDDETNRMLESLQLFEEVVNSARFKNTPIILVLNKMDLLREVIKTRPLSNLFRDYKDGNNPDAAIDHIRRKYEQKNRSERPIYTVLTNSSGRLKLDTNIVRETFRNISGIVLNNPDHRFKPLPWLYNTKVYPTIHKKIKFADITFYFYEDYNQHNHHHAYSSTTRTLHSRCSSQKTNPPKLIIDKLMDSPSRIALKMSTHSVLTPTQPSKRAFKALRRKLKKFDSMPDVKKLFWSTSPSERRALSNVQEQEVFFRTIKKRGEFCQLSVSTPLNDDNIMTSSSDTESAFDEEMSCTTDYQITPRKTPRALKEDVRSNVQTPRDSHEVCKSKESDDEMRDVHSLEQNVNWVAPQENICCNRCNRCATLTWSLVSPRSGCEIEINSVVEVRQTLLPMPSPRLSFKEKLVMFQMLERGLKKGSSNGS</sequence>
<dbReference type="PROSITE" id="PS51882">
    <property type="entry name" value="G_ALPHA"/>
    <property type="match status" value="1"/>
</dbReference>
<dbReference type="Gene3D" id="3.40.50.300">
    <property type="entry name" value="P-loop containing nucleotide triphosphate hydrolases"/>
    <property type="match status" value="1"/>
</dbReference>
<name>A0AAW2YY03_9EUKA</name>
<evidence type="ECO:0000256" key="8">
    <source>
        <dbReference type="ARBA" id="ARBA00023288"/>
    </source>
</evidence>
<feature type="binding site" evidence="9">
    <location>
        <begin position="257"/>
        <end position="260"/>
    </location>
    <ligand>
        <name>GTP</name>
        <dbReference type="ChEBI" id="CHEBI:37565"/>
    </ligand>
</feature>
<feature type="binding site" evidence="9">
    <location>
        <begin position="163"/>
        <end position="169"/>
    </location>
    <ligand>
        <name>GTP</name>
        <dbReference type="ChEBI" id="CHEBI:37565"/>
    </ligand>
</feature>
<evidence type="ECO:0000256" key="10">
    <source>
        <dbReference type="PIRSR" id="PIRSR601019-2"/>
    </source>
</evidence>
<feature type="binding site" evidence="9">
    <location>
        <begin position="188"/>
        <end position="192"/>
    </location>
    <ligand>
        <name>GTP</name>
        <dbReference type="ChEBI" id="CHEBI:37565"/>
    </ligand>
</feature>
<accession>A0AAW2YY03</accession>
<dbReference type="GO" id="GO:0005737">
    <property type="term" value="C:cytoplasm"/>
    <property type="evidence" value="ECO:0007669"/>
    <property type="project" value="TreeGrafter"/>
</dbReference>
<dbReference type="GO" id="GO:0031683">
    <property type="term" value="F:G-protein beta/gamma-subunit complex binding"/>
    <property type="evidence" value="ECO:0007669"/>
    <property type="project" value="InterPro"/>
</dbReference>
<organism evidence="11 12">
    <name type="scientific">Acrasis kona</name>
    <dbReference type="NCBI Taxonomy" id="1008807"/>
    <lineage>
        <taxon>Eukaryota</taxon>
        <taxon>Discoba</taxon>
        <taxon>Heterolobosea</taxon>
        <taxon>Tetramitia</taxon>
        <taxon>Eutetramitia</taxon>
        <taxon>Acrasidae</taxon>
        <taxon>Acrasis</taxon>
    </lineage>
</organism>
<gene>
    <name evidence="11" type="ORF">AKO1_011349</name>
</gene>
<protein>
    <submittedName>
        <fullName evidence="11">Guanine nucleotide-binding protein subunit alpha</fullName>
    </submittedName>
</protein>
<dbReference type="Gene3D" id="1.10.400.10">
    <property type="entry name" value="GI Alpha 1, domain 2-like"/>
    <property type="match status" value="1"/>
</dbReference>
<evidence type="ECO:0000256" key="9">
    <source>
        <dbReference type="PIRSR" id="PIRSR601019-1"/>
    </source>
</evidence>
<keyword evidence="12" id="KW-1185">Reference proteome</keyword>
<dbReference type="GO" id="GO:0003924">
    <property type="term" value="F:GTPase activity"/>
    <property type="evidence" value="ECO:0007669"/>
    <property type="project" value="InterPro"/>
</dbReference>
<comment type="caution">
    <text evidence="11">The sequence shown here is derived from an EMBL/GenBank/DDBJ whole genome shotgun (WGS) entry which is preliminary data.</text>
</comment>
<proteinExistence type="predicted"/>
<dbReference type="SMART" id="SM00275">
    <property type="entry name" value="G_alpha"/>
    <property type="match status" value="1"/>
</dbReference>
<evidence type="ECO:0000256" key="4">
    <source>
        <dbReference type="ARBA" id="ARBA00022842"/>
    </source>
</evidence>
<keyword evidence="8" id="KW-0449">Lipoprotein</keyword>
<evidence type="ECO:0000256" key="2">
    <source>
        <dbReference type="ARBA" id="ARBA00022723"/>
    </source>
</evidence>
<keyword evidence="6" id="KW-0564">Palmitate</keyword>
<keyword evidence="3 9" id="KW-0547">Nucleotide-binding</keyword>
<dbReference type="InterPro" id="IPR011025">
    <property type="entry name" value="GproteinA_insert"/>
</dbReference>
<dbReference type="GO" id="GO:0005525">
    <property type="term" value="F:GTP binding"/>
    <property type="evidence" value="ECO:0007669"/>
    <property type="project" value="UniProtKB-KW"/>
</dbReference>
<evidence type="ECO:0000256" key="3">
    <source>
        <dbReference type="ARBA" id="ARBA00022741"/>
    </source>
</evidence>
<keyword evidence="1" id="KW-0519">Myristate</keyword>
<keyword evidence="2 10" id="KW-0479">Metal-binding</keyword>
<evidence type="ECO:0000256" key="6">
    <source>
        <dbReference type="ARBA" id="ARBA00023139"/>
    </source>
</evidence>
<evidence type="ECO:0000256" key="1">
    <source>
        <dbReference type="ARBA" id="ARBA00022707"/>
    </source>
</evidence>
<dbReference type="PANTHER" id="PTHR10218:SF302">
    <property type="entry name" value="GUANINE NUCLEOTIDE-BINDING PROTEIN ALPHA-5 SUBUNIT"/>
    <property type="match status" value="1"/>
</dbReference>
<dbReference type="GO" id="GO:0007188">
    <property type="term" value="P:adenylate cyclase-modulating G protein-coupled receptor signaling pathway"/>
    <property type="evidence" value="ECO:0007669"/>
    <property type="project" value="TreeGrafter"/>
</dbReference>
<dbReference type="PANTHER" id="PTHR10218">
    <property type="entry name" value="GTP-BINDING PROTEIN ALPHA SUBUNIT"/>
    <property type="match status" value="1"/>
</dbReference>